<protein>
    <recommendedName>
        <fullName evidence="8">Probable membrane transporter protein</fullName>
    </recommendedName>
</protein>
<dbReference type="EMBL" id="PVUE01000025">
    <property type="protein sequence ID" value="PRZ33547.1"/>
    <property type="molecule type" value="Genomic_DNA"/>
</dbReference>
<keyword evidence="6 8" id="KW-1133">Transmembrane helix</keyword>
<evidence type="ECO:0000256" key="7">
    <source>
        <dbReference type="ARBA" id="ARBA00023136"/>
    </source>
</evidence>
<feature type="transmembrane region" description="Helical" evidence="8">
    <location>
        <begin position="138"/>
        <end position="165"/>
    </location>
</feature>
<keyword evidence="10" id="KW-1185">Reference proteome</keyword>
<comment type="similarity">
    <text evidence="2 8">Belongs to the 4-toluene sulfonate uptake permease (TSUP) (TC 2.A.102) family.</text>
</comment>
<dbReference type="RefSeq" id="WP_106350886.1">
    <property type="nucleotide sequence ID" value="NZ_PVUE01000025.1"/>
</dbReference>
<organism evidence="9 10">
    <name type="scientific">Antricoccus suffuscus</name>
    <dbReference type="NCBI Taxonomy" id="1629062"/>
    <lineage>
        <taxon>Bacteria</taxon>
        <taxon>Bacillati</taxon>
        <taxon>Actinomycetota</taxon>
        <taxon>Actinomycetes</taxon>
        <taxon>Geodermatophilales</taxon>
        <taxon>Antricoccaceae</taxon>
        <taxon>Antricoccus</taxon>
    </lineage>
</organism>
<reference evidence="9 10" key="1">
    <citation type="submission" date="2018-03" db="EMBL/GenBank/DDBJ databases">
        <title>Genomic Encyclopedia of Archaeal and Bacterial Type Strains, Phase II (KMG-II): from individual species to whole genera.</title>
        <authorList>
            <person name="Goeker M."/>
        </authorList>
    </citation>
    <scope>NUCLEOTIDE SEQUENCE [LARGE SCALE GENOMIC DNA]</scope>
    <source>
        <strain evidence="9 10">DSM 100065</strain>
    </source>
</reference>
<gene>
    <name evidence="9" type="ORF">CLV47_1253</name>
</gene>
<name>A0A2T0ZB24_9ACTN</name>
<keyword evidence="4 8" id="KW-1003">Cell membrane</keyword>
<evidence type="ECO:0000256" key="5">
    <source>
        <dbReference type="ARBA" id="ARBA00022692"/>
    </source>
</evidence>
<evidence type="ECO:0000313" key="10">
    <source>
        <dbReference type="Proteomes" id="UP000237752"/>
    </source>
</evidence>
<feature type="transmembrane region" description="Helical" evidence="8">
    <location>
        <begin position="232"/>
        <end position="249"/>
    </location>
</feature>
<dbReference type="InterPro" id="IPR002781">
    <property type="entry name" value="TM_pro_TauE-like"/>
</dbReference>
<comment type="subcellular location">
    <subcellularLocation>
        <location evidence="1 8">Cell membrane</location>
        <topology evidence="1 8">Multi-pass membrane protein</topology>
    </subcellularLocation>
</comment>
<accession>A0A2T0ZB24</accession>
<proteinExistence type="inferred from homology"/>
<dbReference type="OrthoDB" id="3782574at2"/>
<evidence type="ECO:0000256" key="3">
    <source>
        <dbReference type="ARBA" id="ARBA00022448"/>
    </source>
</evidence>
<comment type="caution">
    <text evidence="9">The sequence shown here is derived from an EMBL/GenBank/DDBJ whole genome shotgun (WGS) entry which is preliminary data.</text>
</comment>
<dbReference type="PANTHER" id="PTHR30269">
    <property type="entry name" value="TRANSMEMBRANE PROTEIN YFCA"/>
    <property type="match status" value="1"/>
</dbReference>
<dbReference type="GO" id="GO:0005886">
    <property type="term" value="C:plasma membrane"/>
    <property type="evidence" value="ECO:0007669"/>
    <property type="project" value="UniProtKB-SubCell"/>
</dbReference>
<dbReference type="PANTHER" id="PTHR30269:SF0">
    <property type="entry name" value="MEMBRANE TRANSPORTER PROTEIN YFCA-RELATED"/>
    <property type="match status" value="1"/>
</dbReference>
<dbReference type="AlphaFoldDB" id="A0A2T0ZB24"/>
<keyword evidence="5 8" id="KW-0812">Transmembrane</keyword>
<feature type="transmembrane region" description="Helical" evidence="8">
    <location>
        <begin position="75"/>
        <end position="94"/>
    </location>
</feature>
<keyword evidence="3" id="KW-0813">Transport</keyword>
<dbReference type="Proteomes" id="UP000237752">
    <property type="component" value="Unassembled WGS sequence"/>
</dbReference>
<sequence>MLSTAQFGFLVLAGFGAGLAGSIAGLASLASYPALLLVGIPPVQANITNTVALTANTVGAVLGSRPELRGKARSLLPLAALMLVGGAAGAVLLLALPGTVFAFIVPWLVAGASGVLLARPYILKRQVDGNHLRRTGPVFLIVVLLAAMYGGYFGAGAGVLVLAMLSMSSRESLPRVNAEKNVLLGIANLTAAVGFAIFNHVHWLAALAVAIGGVVGSFIGPKIMRRLPERPTRIVIAILGFALAAKLLWDTV</sequence>
<dbReference type="InterPro" id="IPR052017">
    <property type="entry name" value="TSUP"/>
</dbReference>
<feature type="transmembrane region" description="Helical" evidence="8">
    <location>
        <begin position="201"/>
        <end position="220"/>
    </location>
</feature>
<feature type="transmembrane region" description="Helical" evidence="8">
    <location>
        <begin position="100"/>
        <end position="118"/>
    </location>
</feature>
<evidence type="ECO:0000256" key="4">
    <source>
        <dbReference type="ARBA" id="ARBA00022475"/>
    </source>
</evidence>
<evidence type="ECO:0000256" key="2">
    <source>
        <dbReference type="ARBA" id="ARBA00009142"/>
    </source>
</evidence>
<evidence type="ECO:0000256" key="8">
    <source>
        <dbReference type="RuleBase" id="RU363041"/>
    </source>
</evidence>
<evidence type="ECO:0000256" key="1">
    <source>
        <dbReference type="ARBA" id="ARBA00004651"/>
    </source>
</evidence>
<evidence type="ECO:0000313" key="9">
    <source>
        <dbReference type="EMBL" id="PRZ33547.1"/>
    </source>
</evidence>
<evidence type="ECO:0000256" key="6">
    <source>
        <dbReference type="ARBA" id="ARBA00022989"/>
    </source>
</evidence>
<keyword evidence="7 8" id="KW-0472">Membrane</keyword>
<dbReference type="Pfam" id="PF01925">
    <property type="entry name" value="TauE"/>
    <property type="match status" value="1"/>
</dbReference>
<feature type="transmembrane region" description="Helical" evidence="8">
    <location>
        <begin position="7"/>
        <end position="31"/>
    </location>
</feature>